<reference evidence="13" key="3">
    <citation type="submission" date="2025-09" db="UniProtKB">
        <authorList>
            <consortium name="Ensembl"/>
        </authorList>
    </citation>
    <scope>IDENTIFICATION</scope>
</reference>
<evidence type="ECO:0000256" key="2">
    <source>
        <dbReference type="ARBA" id="ARBA00004496"/>
    </source>
</evidence>
<comment type="subcellular location">
    <subcellularLocation>
        <location evidence="2">Cytoplasm</location>
    </subcellularLocation>
    <subcellularLocation>
        <location evidence="1">Nucleus</location>
    </subcellularLocation>
</comment>
<dbReference type="Ensembl" id="ENSAMET00000035942.1">
    <property type="protein sequence ID" value="ENSAMEP00000043385.1"/>
    <property type="gene ID" value="ENSAMEG00000025482.1"/>
</dbReference>
<evidence type="ECO:0008006" key="15">
    <source>
        <dbReference type="Google" id="ProtNLM"/>
    </source>
</evidence>
<keyword evidence="6" id="KW-0805">Transcription regulation</keyword>
<name>A0A7N5KQJ6_AILME</name>
<keyword evidence="4" id="KW-0963">Cytoplasm</keyword>
<evidence type="ECO:0000256" key="3">
    <source>
        <dbReference type="ARBA" id="ARBA00007167"/>
    </source>
</evidence>
<reference evidence="13" key="2">
    <citation type="submission" date="2025-08" db="UniProtKB">
        <authorList>
            <consortium name="Ensembl"/>
        </authorList>
    </citation>
    <scope>IDENTIFICATION</scope>
</reference>
<accession>A0A7N5KQJ6</accession>
<dbReference type="PANTHER" id="PTHR13589">
    <property type="entry name" value="CREB-REGULATED TRANSCRIPTION COACTIVATOR"/>
    <property type="match status" value="1"/>
</dbReference>
<evidence type="ECO:0000256" key="1">
    <source>
        <dbReference type="ARBA" id="ARBA00004123"/>
    </source>
</evidence>
<keyword evidence="7" id="KW-0010">Activator</keyword>
<feature type="domain" description="Transducer of regulated CREB activity C-terminal" evidence="12">
    <location>
        <begin position="267"/>
        <end position="344"/>
    </location>
</feature>
<dbReference type="GO" id="GO:0005737">
    <property type="term" value="C:cytoplasm"/>
    <property type="evidence" value="ECO:0007669"/>
    <property type="project" value="UniProtKB-SubCell"/>
</dbReference>
<dbReference type="GO" id="GO:0051289">
    <property type="term" value="P:protein homotetramerization"/>
    <property type="evidence" value="ECO:0007669"/>
    <property type="project" value="InterPro"/>
</dbReference>
<evidence type="ECO:0000313" key="13">
    <source>
        <dbReference type="Ensembl" id="ENSAMEP00000043385.1"/>
    </source>
</evidence>
<feature type="compositionally biased region" description="Polar residues" evidence="10">
    <location>
        <begin position="103"/>
        <end position="124"/>
    </location>
</feature>
<proteinExistence type="inferred from homology"/>
<evidence type="ECO:0000256" key="6">
    <source>
        <dbReference type="ARBA" id="ARBA00023015"/>
    </source>
</evidence>
<sequence length="345" mass="35618">MTAGAKGPGSATAAASNPRKFSEKIALQKQRQVSLSSPQPQLQGSHNHPSLPASSLARHALPTVSLGHPSLSAPALSSSTSSSSASSPVPLSLPAGPADARRSQQQVPKQFSPTMSPTLSSITQGLPLDTSRLSTDQRLPPCPYSPPSLVLPSQPPTPKPLQQPGLSSQACSMQPSGGQPPGRPLHYGTLYRPSSSGHGQQSYHRPVSDFSLGNLMESPSTSLTLDPPGFSEGPGFLGGEGPVSSLQDPHALNHQNLTHCSRHASGPNIILPGEASPGFSKEIAAALAGVPGFEVSAAGLGLGLGLEEDLRMEPLGLEGLHMLSDPCALLPDSAVEDSFHSDWLQ</sequence>
<dbReference type="InterPro" id="IPR024783">
    <property type="entry name" value="TORC_N"/>
</dbReference>
<evidence type="ECO:0000313" key="14">
    <source>
        <dbReference type="Proteomes" id="UP000008912"/>
    </source>
</evidence>
<dbReference type="InParanoid" id="A0A7N5KQJ6"/>
<feature type="compositionally biased region" description="Low complexity" evidence="10">
    <location>
        <begin position="65"/>
        <end position="98"/>
    </location>
</feature>
<dbReference type="GO" id="GO:0005634">
    <property type="term" value="C:nucleus"/>
    <property type="evidence" value="ECO:0007669"/>
    <property type="project" value="UniProtKB-SubCell"/>
</dbReference>
<dbReference type="Pfam" id="PF12884">
    <property type="entry name" value="TORC_N"/>
    <property type="match status" value="1"/>
</dbReference>
<keyword evidence="14" id="KW-1185">Reference proteome</keyword>
<keyword evidence="8" id="KW-0804">Transcription</keyword>
<protein>
    <recommendedName>
        <fullName evidence="15">CREB regulated transcription coactivator 2</fullName>
    </recommendedName>
</protein>
<comment type="similarity">
    <text evidence="3">Belongs to the TORC family.</text>
</comment>
<dbReference type="InterPro" id="IPR024786">
    <property type="entry name" value="TORC"/>
</dbReference>
<dbReference type="InterPro" id="IPR024785">
    <property type="entry name" value="TORC_C"/>
</dbReference>
<dbReference type="Proteomes" id="UP000008912">
    <property type="component" value="Unassembled WGS sequence"/>
</dbReference>
<evidence type="ECO:0000259" key="11">
    <source>
        <dbReference type="Pfam" id="PF12884"/>
    </source>
</evidence>
<feature type="domain" description="Transducer of regulated CREB activity N-terminal" evidence="11">
    <location>
        <begin position="17"/>
        <end position="32"/>
    </location>
</feature>
<dbReference type="Pfam" id="PF12886">
    <property type="entry name" value="TORC_C"/>
    <property type="match status" value="1"/>
</dbReference>
<feature type="compositionally biased region" description="Polar residues" evidence="10">
    <location>
        <begin position="192"/>
        <end position="203"/>
    </location>
</feature>
<keyword evidence="9" id="KW-0539">Nucleus</keyword>
<evidence type="ECO:0000256" key="8">
    <source>
        <dbReference type="ARBA" id="ARBA00023163"/>
    </source>
</evidence>
<feature type="compositionally biased region" description="Low complexity" evidence="10">
    <location>
        <begin position="34"/>
        <end position="43"/>
    </location>
</feature>
<reference evidence="13 14" key="1">
    <citation type="journal article" date="2010" name="Nature">
        <title>The sequence and de novo assembly of the giant panda genome.</title>
        <authorList>
            <person name="Li R."/>
            <person name="Fan W."/>
            <person name="Tian G."/>
            <person name="Zhu H."/>
            <person name="He L."/>
            <person name="Cai J."/>
            <person name="Huang Q."/>
            <person name="Cai Q."/>
            <person name="Li B."/>
            <person name="Bai Y."/>
            <person name="Zhang Z."/>
            <person name="Zhang Y."/>
            <person name="Wang W."/>
            <person name="Li J."/>
            <person name="Wei F."/>
            <person name="Li H."/>
            <person name="Jian M."/>
            <person name="Li J."/>
            <person name="Zhang Z."/>
            <person name="Nielsen R."/>
            <person name="Li D."/>
            <person name="Gu W."/>
            <person name="Yang Z."/>
            <person name="Xuan Z."/>
            <person name="Ryder O.A."/>
            <person name="Leung F.C."/>
            <person name="Zhou Y."/>
            <person name="Cao J."/>
            <person name="Sun X."/>
            <person name="Fu Y."/>
            <person name="Fang X."/>
            <person name="Guo X."/>
            <person name="Wang B."/>
            <person name="Hou R."/>
            <person name="Shen F."/>
            <person name="Mu B."/>
            <person name="Ni P."/>
            <person name="Lin R."/>
            <person name="Qian W."/>
            <person name="Wang G."/>
            <person name="Yu C."/>
            <person name="Nie W."/>
            <person name="Wang J."/>
            <person name="Wu Z."/>
            <person name="Liang H."/>
            <person name="Min J."/>
            <person name="Wu Q."/>
            <person name="Cheng S."/>
            <person name="Ruan J."/>
            <person name="Wang M."/>
            <person name="Shi Z."/>
            <person name="Wen M."/>
            <person name="Liu B."/>
            <person name="Ren X."/>
            <person name="Zheng H."/>
            <person name="Dong D."/>
            <person name="Cook K."/>
            <person name="Shan G."/>
            <person name="Zhang H."/>
            <person name="Kosiol C."/>
            <person name="Xie X."/>
            <person name="Lu Z."/>
            <person name="Zheng H."/>
            <person name="Li Y."/>
            <person name="Steiner C.C."/>
            <person name="Lam T.T."/>
            <person name="Lin S."/>
            <person name="Zhang Q."/>
            <person name="Li G."/>
            <person name="Tian J."/>
            <person name="Gong T."/>
            <person name="Liu H."/>
            <person name="Zhang D."/>
            <person name="Fang L."/>
            <person name="Ye C."/>
            <person name="Zhang J."/>
            <person name="Hu W."/>
            <person name="Xu A."/>
            <person name="Ren Y."/>
            <person name="Zhang G."/>
            <person name="Bruford M.W."/>
            <person name="Li Q."/>
            <person name="Ma L."/>
            <person name="Guo Y."/>
            <person name="An N."/>
            <person name="Hu Y."/>
            <person name="Zheng Y."/>
            <person name="Shi Y."/>
            <person name="Li Z."/>
            <person name="Liu Q."/>
            <person name="Chen Y."/>
            <person name="Zhao J."/>
            <person name="Qu N."/>
            <person name="Zhao S."/>
            <person name="Tian F."/>
            <person name="Wang X."/>
            <person name="Wang H."/>
            <person name="Xu L."/>
            <person name="Liu X."/>
            <person name="Vinar T."/>
            <person name="Wang Y."/>
            <person name="Lam T.W."/>
            <person name="Yiu S.M."/>
            <person name="Liu S."/>
            <person name="Zhang H."/>
            <person name="Li D."/>
            <person name="Huang Y."/>
            <person name="Wang X."/>
            <person name="Yang G."/>
            <person name="Jiang Z."/>
            <person name="Wang J."/>
            <person name="Qin N."/>
            <person name="Li L."/>
            <person name="Li J."/>
            <person name="Bolund L."/>
            <person name="Kristiansen K."/>
            <person name="Wong G.K."/>
            <person name="Olson M."/>
            <person name="Zhang X."/>
            <person name="Li S."/>
            <person name="Yang H."/>
            <person name="Wang J."/>
            <person name="Wang J."/>
        </authorList>
    </citation>
    <scope>NUCLEOTIDE SEQUENCE [LARGE SCALE GENOMIC DNA]</scope>
</reference>
<evidence type="ECO:0000256" key="4">
    <source>
        <dbReference type="ARBA" id="ARBA00022490"/>
    </source>
</evidence>
<dbReference type="GO" id="GO:0008140">
    <property type="term" value="F:cAMP response element binding protein binding"/>
    <property type="evidence" value="ECO:0007669"/>
    <property type="project" value="InterPro"/>
</dbReference>
<feature type="region of interest" description="Disordered" evidence="10">
    <location>
        <begin position="1"/>
        <end position="204"/>
    </location>
</feature>
<dbReference type="PANTHER" id="PTHR13589:SF6">
    <property type="entry name" value="CREB-REGULATED TRANSCRIPTION COACTIVATOR 2"/>
    <property type="match status" value="1"/>
</dbReference>
<evidence type="ECO:0000259" key="12">
    <source>
        <dbReference type="Pfam" id="PF12886"/>
    </source>
</evidence>
<dbReference type="GO" id="GO:0045944">
    <property type="term" value="P:positive regulation of transcription by RNA polymerase II"/>
    <property type="evidence" value="ECO:0007669"/>
    <property type="project" value="TreeGrafter"/>
</dbReference>
<evidence type="ECO:0000256" key="5">
    <source>
        <dbReference type="ARBA" id="ARBA00022553"/>
    </source>
</evidence>
<keyword evidence="5" id="KW-0597">Phosphoprotein</keyword>
<evidence type="ECO:0000256" key="9">
    <source>
        <dbReference type="ARBA" id="ARBA00023242"/>
    </source>
</evidence>
<evidence type="ECO:0000256" key="7">
    <source>
        <dbReference type="ARBA" id="ARBA00023159"/>
    </source>
</evidence>
<feature type="compositionally biased region" description="Polar residues" evidence="10">
    <location>
        <begin position="164"/>
        <end position="177"/>
    </location>
</feature>
<organism evidence="13 14">
    <name type="scientific">Ailuropoda melanoleuca</name>
    <name type="common">Giant panda</name>
    <dbReference type="NCBI Taxonomy" id="9646"/>
    <lineage>
        <taxon>Eukaryota</taxon>
        <taxon>Metazoa</taxon>
        <taxon>Chordata</taxon>
        <taxon>Craniata</taxon>
        <taxon>Vertebrata</taxon>
        <taxon>Euteleostomi</taxon>
        <taxon>Mammalia</taxon>
        <taxon>Eutheria</taxon>
        <taxon>Laurasiatheria</taxon>
        <taxon>Carnivora</taxon>
        <taxon>Caniformia</taxon>
        <taxon>Ursidae</taxon>
        <taxon>Ailuropoda</taxon>
    </lineage>
</organism>
<evidence type="ECO:0000256" key="10">
    <source>
        <dbReference type="SAM" id="MobiDB-lite"/>
    </source>
</evidence>
<dbReference type="GeneTree" id="ENSGT00390000010652"/>
<dbReference type="AlphaFoldDB" id="A0A7N5KQJ6"/>